<dbReference type="RefSeq" id="WP_354555006.1">
    <property type="nucleotide sequence ID" value="NZ_JBEPMB010000001.1"/>
</dbReference>
<accession>A0ABV2IVC4</accession>
<proteinExistence type="predicted"/>
<protein>
    <submittedName>
        <fullName evidence="1">Uncharacterized protein</fullName>
    </submittedName>
</protein>
<organism evidence="1 2">
    <name type="scientific">Rhizobium aquaticum</name>
    <dbReference type="NCBI Taxonomy" id="1549636"/>
    <lineage>
        <taxon>Bacteria</taxon>
        <taxon>Pseudomonadati</taxon>
        <taxon>Pseudomonadota</taxon>
        <taxon>Alphaproteobacteria</taxon>
        <taxon>Hyphomicrobiales</taxon>
        <taxon>Rhizobiaceae</taxon>
        <taxon>Rhizobium/Agrobacterium group</taxon>
        <taxon>Rhizobium</taxon>
    </lineage>
</organism>
<name>A0ABV2IVC4_9HYPH</name>
<sequence length="169" mass="17582">MPSVQNARDTLKSYDPIIAGSIVTPVSLTGTTQRVIVGTITVDKALLTPGRKLRASMIVEGNLSSATKIYAVHSNVAGAGLSGAGYVINAAFSGSANKYATIGELILRDTGQMGGIVNTYSGLGAVGDSLSLYQTEFDLAANDLELMAAFELTDPADMLILHSFVVEVI</sequence>
<reference evidence="1 2" key="1">
    <citation type="submission" date="2024-06" db="EMBL/GenBank/DDBJ databases">
        <title>Genomic Encyclopedia of Type Strains, Phase IV (KMG-IV): sequencing the most valuable type-strain genomes for metagenomic binning, comparative biology and taxonomic classification.</title>
        <authorList>
            <person name="Goeker M."/>
        </authorList>
    </citation>
    <scope>NUCLEOTIDE SEQUENCE [LARGE SCALE GENOMIC DNA]</scope>
    <source>
        <strain evidence="1 2">DSM 29780</strain>
    </source>
</reference>
<keyword evidence="2" id="KW-1185">Reference proteome</keyword>
<dbReference type="EMBL" id="JBEPMB010000001">
    <property type="protein sequence ID" value="MET3612445.1"/>
    <property type="molecule type" value="Genomic_DNA"/>
</dbReference>
<comment type="caution">
    <text evidence="1">The sequence shown here is derived from an EMBL/GenBank/DDBJ whole genome shotgun (WGS) entry which is preliminary data.</text>
</comment>
<evidence type="ECO:0000313" key="1">
    <source>
        <dbReference type="EMBL" id="MET3612445.1"/>
    </source>
</evidence>
<gene>
    <name evidence="1" type="ORF">ABID16_000750</name>
</gene>
<evidence type="ECO:0000313" key="2">
    <source>
        <dbReference type="Proteomes" id="UP001549047"/>
    </source>
</evidence>
<dbReference type="Proteomes" id="UP001549047">
    <property type="component" value="Unassembled WGS sequence"/>
</dbReference>